<feature type="domain" description="(S)-ureidoglycine aminohydrolase cupin" evidence="1">
    <location>
        <begin position="41"/>
        <end position="110"/>
    </location>
</feature>
<evidence type="ECO:0000313" key="2">
    <source>
        <dbReference type="EMBL" id="ARN82196.1"/>
    </source>
</evidence>
<reference evidence="2 3" key="1">
    <citation type="submission" date="2017-02" db="EMBL/GenBank/DDBJ databases">
        <authorList>
            <person name="Peterson S.W."/>
        </authorList>
    </citation>
    <scope>NUCLEOTIDE SEQUENCE [LARGE SCALE GENOMIC DNA]</scope>
    <source>
        <strain evidence="2 3">S285</strain>
    </source>
</reference>
<dbReference type="PANTHER" id="PTHR40943:SF1">
    <property type="entry name" value="CYTOPLASMIC PROTEIN"/>
    <property type="match status" value="1"/>
</dbReference>
<dbReference type="InterPro" id="IPR008579">
    <property type="entry name" value="UGlyAH_Cupin_dom"/>
</dbReference>
<dbReference type="Pfam" id="PF05899">
    <property type="entry name" value="Cupin_3"/>
    <property type="match status" value="1"/>
</dbReference>
<dbReference type="CDD" id="cd02227">
    <property type="entry name" value="cupin_TM1112-like"/>
    <property type="match status" value="1"/>
</dbReference>
<dbReference type="Proteomes" id="UP000193978">
    <property type="component" value="Chromosome"/>
</dbReference>
<name>A0A1W6MXD2_9HYPH</name>
<keyword evidence="3" id="KW-1185">Reference proteome</keyword>
<dbReference type="RefSeq" id="WP_085772318.1">
    <property type="nucleotide sequence ID" value="NZ_AP027149.1"/>
</dbReference>
<dbReference type="Gene3D" id="2.60.120.10">
    <property type="entry name" value="Jelly Rolls"/>
    <property type="match status" value="1"/>
</dbReference>
<sequence length="146" mass="16611">MSDVELFKGEQVQWRPAPINPAWVIEGAPETRNFLVSQSLDRSSYTFMWDCTAGVFNWYYDIDETVYILEGSVTIRDDNGVERTLVAGDHALFRAGSHAVWRVDKYVRKVAFLRQPVPQPLMFAVRAIRKLARMMNLGPATAASWG</sequence>
<dbReference type="InterPro" id="IPR014710">
    <property type="entry name" value="RmlC-like_jellyroll"/>
</dbReference>
<evidence type="ECO:0000259" key="1">
    <source>
        <dbReference type="Pfam" id="PF05899"/>
    </source>
</evidence>
<dbReference type="SUPFAM" id="SSF51182">
    <property type="entry name" value="RmlC-like cupins"/>
    <property type="match status" value="1"/>
</dbReference>
<protein>
    <submittedName>
        <fullName evidence="2">Cupin</fullName>
    </submittedName>
</protein>
<dbReference type="STRING" id="655015.B1812_15110"/>
<dbReference type="AlphaFoldDB" id="A0A1W6MXD2"/>
<organism evidence="2 3">
    <name type="scientific">Methylocystis bryophila</name>
    <dbReference type="NCBI Taxonomy" id="655015"/>
    <lineage>
        <taxon>Bacteria</taxon>
        <taxon>Pseudomonadati</taxon>
        <taxon>Pseudomonadota</taxon>
        <taxon>Alphaproteobacteria</taxon>
        <taxon>Hyphomicrobiales</taxon>
        <taxon>Methylocystaceae</taxon>
        <taxon>Methylocystis</taxon>
    </lineage>
</organism>
<gene>
    <name evidence="2" type="ORF">B1812_15110</name>
</gene>
<dbReference type="PANTHER" id="PTHR40943">
    <property type="entry name" value="CYTOPLASMIC PROTEIN-RELATED"/>
    <property type="match status" value="1"/>
</dbReference>
<proteinExistence type="predicted"/>
<dbReference type="InterPro" id="IPR011051">
    <property type="entry name" value="RmlC_Cupin_sf"/>
</dbReference>
<dbReference type="EMBL" id="CP019948">
    <property type="protein sequence ID" value="ARN82196.1"/>
    <property type="molecule type" value="Genomic_DNA"/>
</dbReference>
<dbReference type="OrthoDB" id="6877662at2"/>
<dbReference type="KEGG" id="mbry:B1812_15110"/>
<evidence type="ECO:0000313" key="3">
    <source>
        <dbReference type="Proteomes" id="UP000193978"/>
    </source>
</evidence>
<accession>A0A1W6MXD2</accession>